<dbReference type="InterPro" id="IPR001647">
    <property type="entry name" value="HTH_TetR"/>
</dbReference>
<dbReference type="SUPFAM" id="SSF48498">
    <property type="entry name" value="Tetracyclin repressor-like, C-terminal domain"/>
    <property type="match status" value="1"/>
</dbReference>
<dbReference type="Proteomes" id="UP001314796">
    <property type="component" value="Unassembled WGS sequence"/>
</dbReference>
<dbReference type="PANTHER" id="PTHR43479">
    <property type="entry name" value="ACREF/ENVCD OPERON REPRESSOR-RELATED"/>
    <property type="match status" value="1"/>
</dbReference>
<evidence type="ECO:0000256" key="1">
    <source>
        <dbReference type="ARBA" id="ARBA00023125"/>
    </source>
</evidence>
<comment type="caution">
    <text evidence="4">The sequence shown here is derived from an EMBL/GenBank/DDBJ whole genome shotgun (WGS) entry which is preliminary data.</text>
</comment>
<dbReference type="Pfam" id="PF00440">
    <property type="entry name" value="TetR_N"/>
    <property type="match status" value="1"/>
</dbReference>
<evidence type="ECO:0000313" key="5">
    <source>
        <dbReference type="Proteomes" id="UP001314796"/>
    </source>
</evidence>
<accession>A0ABS2NT04</accession>
<dbReference type="RefSeq" id="WP_204403977.1">
    <property type="nucleotide sequence ID" value="NZ_JAFBEE010000024.1"/>
</dbReference>
<dbReference type="PANTHER" id="PTHR43479:SF11">
    <property type="entry name" value="ACREF_ENVCD OPERON REPRESSOR-RELATED"/>
    <property type="match status" value="1"/>
</dbReference>
<organism evidence="4 5">
    <name type="scientific">Alkaliphilus hydrothermalis</name>
    <dbReference type="NCBI Taxonomy" id="1482730"/>
    <lineage>
        <taxon>Bacteria</taxon>
        <taxon>Bacillati</taxon>
        <taxon>Bacillota</taxon>
        <taxon>Clostridia</taxon>
        <taxon>Peptostreptococcales</taxon>
        <taxon>Natronincolaceae</taxon>
        <taxon>Alkaliphilus</taxon>
    </lineage>
</organism>
<keyword evidence="5" id="KW-1185">Reference proteome</keyword>
<dbReference type="PROSITE" id="PS50977">
    <property type="entry name" value="HTH_TETR_2"/>
    <property type="match status" value="1"/>
</dbReference>
<dbReference type="Gene3D" id="1.10.357.10">
    <property type="entry name" value="Tetracycline Repressor, domain 2"/>
    <property type="match status" value="1"/>
</dbReference>
<dbReference type="Pfam" id="PF17932">
    <property type="entry name" value="TetR_C_24"/>
    <property type="match status" value="1"/>
</dbReference>
<keyword evidence="1 2" id="KW-0238">DNA-binding</keyword>
<name>A0ABS2NT04_9FIRM</name>
<proteinExistence type="predicted"/>
<gene>
    <name evidence="4" type="ORF">JOC73_002666</name>
</gene>
<evidence type="ECO:0000313" key="4">
    <source>
        <dbReference type="EMBL" id="MBM7616090.1"/>
    </source>
</evidence>
<feature type="DNA-binding region" description="H-T-H motif" evidence="2">
    <location>
        <begin position="29"/>
        <end position="48"/>
    </location>
</feature>
<feature type="domain" description="HTH tetR-type" evidence="3">
    <location>
        <begin position="6"/>
        <end position="66"/>
    </location>
</feature>
<dbReference type="InterPro" id="IPR036271">
    <property type="entry name" value="Tet_transcr_reg_TetR-rel_C_sf"/>
</dbReference>
<reference evidence="4 5" key="1">
    <citation type="submission" date="2021-01" db="EMBL/GenBank/DDBJ databases">
        <title>Genomic Encyclopedia of Type Strains, Phase IV (KMG-IV): sequencing the most valuable type-strain genomes for metagenomic binning, comparative biology and taxonomic classification.</title>
        <authorList>
            <person name="Goeker M."/>
        </authorList>
    </citation>
    <scope>NUCLEOTIDE SEQUENCE [LARGE SCALE GENOMIC DNA]</scope>
    <source>
        <strain evidence="4 5">DSM 25890</strain>
    </source>
</reference>
<dbReference type="InterPro" id="IPR050624">
    <property type="entry name" value="HTH-type_Tx_Regulator"/>
</dbReference>
<evidence type="ECO:0000256" key="2">
    <source>
        <dbReference type="PROSITE-ProRule" id="PRU00335"/>
    </source>
</evidence>
<dbReference type="EMBL" id="JAFBEE010000024">
    <property type="protein sequence ID" value="MBM7616090.1"/>
    <property type="molecule type" value="Genomic_DNA"/>
</dbReference>
<dbReference type="SUPFAM" id="SSF46689">
    <property type="entry name" value="Homeodomain-like"/>
    <property type="match status" value="1"/>
</dbReference>
<dbReference type="InterPro" id="IPR009057">
    <property type="entry name" value="Homeodomain-like_sf"/>
</dbReference>
<sequence>MAITKEERKRQILEMSIKVFAKQGFHKAKIEDIAIEANIGKGTVYQYFTSKKELFKEMVAYCMMGYNSQLEAIIVSQLGIKDKLVALVDFYDVYIREHFDIAQMILSQTELLSKEMKDWIMREKVKTHLLIEKMIDIGIEKKEVRPDIEREVAALAIIGTLNQYLGKKVLIQGHKGPKIDSAPLVSFLLKAIQ</sequence>
<evidence type="ECO:0000259" key="3">
    <source>
        <dbReference type="PROSITE" id="PS50977"/>
    </source>
</evidence>
<protein>
    <submittedName>
        <fullName evidence="4">AcrR family transcriptional regulator</fullName>
    </submittedName>
</protein>
<dbReference type="InterPro" id="IPR041490">
    <property type="entry name" value="KstR2_TetR_C"/>
</dbReference>
<dbReference type="PRINTS" id="PR00455">
    <property type="entry name" value="HTHTETR"/>
</dbReference>